<dbReference type="PANTHER" id="PTHR42747:SF3">
    <property type="entry name" value="NITRONATE MONOOXYGENASE-RELATED"/>
    <property type="match status" value="1"/>
</dbReference>
<gene>
    <name evidence="12" type="ORF">WM40_10620</name>
</gene>
<dbReference type="RefSeq" id="WP_024902306.1">
    <property type="nucleotide sequence ID" value="NZ_CADFGU010000001.1"/>
</dbReference>
<evidence type="ECO:0000256" key="8">
    <source>
        <dbReference type="ARBA" id="ARBA00023033"/>
    </source>
</evidence>
<dbReference type="GO" id="GO:0000166">
    <property type="term" value="F:nucleotide binding"/>
    <property type="evidence" value="ECO:0007669"/>
    <property type="project" value="UniProtKB-KW"/>
</dbReference>
<organism evidence="12 13">
    <name type="scientific">Robbsia andropogonis</name>
    <dbReference type="NCBI Taxonomy" id="28092"/>
    <lineage>
        <taxon>Bacteria</taxon>
        <taxon>Pseudomonadati</taxon>
        <taxon>Pseudomonadota</taxon>
        <taxon>Betaproteobacteria</taxon>
        <taxon>Burkholderiales</taxon>
        <taxon>Burkholderiaceae</taxon>
        <taxon>Robbsia</taxon>
    </lineage>
</organism>
<evidence type="ECO:0000256" key="1">
    <source>
        <dbReference type="ARBA" id="ARBA00001917"/>
    </source>
</evidence>
<dbReference type="GO" id="GO:0051213">
    <property type="term" value="F:dioxygenase activity"/>
    <property type="evidence" value="ECO:0007669"/>
    <property type="project" value="UniProtKB-KW"/>
</dbReference>
<keyword evidence="5" id="KW-0288">FMN</keyword>
<dbReference type="InterPro" id="IPR013785">
    <property type="entry name" value="Aldolase_TIM"/>
</dbReference>
<dbReference type="CDD" id="cd04730">
    <property type="entry name" value="NPD_like"/>
    <property type="match status" value="1"/>
</dbReference>
<evidence type="ECO:0000313" key="13">
    <source>
        <dbReference type="Proteomes" id="UP000033618"/>
    </source>
</evidence>
<evidence type="ECO:0000256" key="2">
    <source>
        <dbReference type="ARBA" id="ARBA00009881"/>
    </source>
</evidence>
<dbReference type="PANTHER" id="PTHR42747">
    <property type="entry name" value="NITRONATE MONOOXYGENASE-RELATED"/>
    <property type="match status" value="1"/>
</dbReference>
<keyword evidence="6" id="KW-0547">Nucleotide-binding</keyword>
<dbReference type="GO" id="GO:0018580">
    <property type="term" value="F:nitronate monooxygenase activity"/>
    <property type="evidence" value="ECO:0007669"/>
    <property type="project" value="InterPro"/>
</dbReference>
<keyword evidence="7" id="KW-0560">Oxidoreductase</keyword>
<accession>A0A0F5K0M5</accession>
<comment type="catalytic activity">
    <reaction evidence="10">
        <text>3 propionate 3-nitronate + 3 O2 + H2O = 3 3-oxopropanoate + 2 nitrate + nitrite + H2O2 + 3 H(+)</text>
        <dbReference type="Rhea" id="RHEA:57332"/>
        <dbReference type="ChEBI" id="CHEBI:15377"/>
        <dbReference type="ChEBI" id="CHEBI:15378"/>
        <dbReference type="ChEBI" id="CHEBI:15379"/>
        <dbReference type="ChEBI" id="CHEBI:16240"/>
        <dbReference type="ChEBI" id="CHEBI:16301"/>
        <dbReference type="ChEBI" id="CHEBI:17632"/>
        <dbReference type="ChEBI" id="CHEBI:33190"/>
        <dbReference type="ChEBI" id="CHEBI:136067"/>
    </reaction>
</comment>
<keyword evidence="8" id="KW-0503">Monooxygenase</keyword>
<dbReference type="GO" id="GO:0009636">
    <property type="term" value="P:response to toxic substance"/>
    <property type="evidence" value="ECO:0007669"/>
    <property type="project" value="UniProtKB-KW"/>
</dbReference>
<dbReference type="PATRIC" id="fig|28092.6.peg.2505"/>
<evidence type="ECO:0000256" key="3">
    <source>
        <dbReference type="ARBA" id="ARBA00022575"/>
    </source>
</evidence>
<dbReference type="STRING" id="28092.WM40_10620"/>
<comment type="caution">
    <text evidence="12">The sequence shown here is derived from an EMBL/GenBank/DDBJ whole genome shotgun (WGS) entry which is preliminary data.</text>
</comment>
<sequence>MTTPETVAALFGVRFPIIQAPMAGISTPSLAAAVSNAGGLGSLGLGANTVAQIAEQIRKTQALTTKPFNVNLFCHVAARADATREAAWLQHLAPEFRKFDATPPPSLRNIYATALGHDALLETLLQTHPKVVSFHFGLPDAHWIDALRKAGSVTMGCATNLEEARQIEEAGLDAIVAQGIEAGGHRGVFDPAHDNEIGTLALVRVLASRSRLPVIAAGGIMDGEGIAAAMQLGAAGVQMGTAFILCPESSASEAYRDELKSEKAAHTAITAAISGRPARGIVNRFHAMGASGAPALPDYPIAYDAGKALHQAASERGDHSYAAHWAGQAAPLARTLPAEELMAVLVKEWQQAQTRG</sequence>
<evidence type="ECO:0000256" key="4">
    <source>
        <dbReference type="ARBA" id="ARBA00022630"/>
    </source>
</evidence>
<dbReference type="InterPro" id="IPR004136">
    <property type="entry name" value="NMO"/>
</dbReference>
<evidence type="ECO:0000256" key="10">
    <source>
        <dbReference type="ARBA" id="ARBA00049401"/>
    </source>
</evidence>
<evidence type="ECO:0000256" key="5">
    <source>
        <dbReference type="ARBA" id="ARBA00022643"/>
    </source>
</evidence>
<keyword evidence="13" id="KW-1185">Reference proteome</keyword>
<evidence type="ECO:0000256" key="9">
    <source>
        <dbReference type="ARBA" id="ARBA00031155"/>
    </source>
</evidence>
<comment type="cofactor">
    <cofactor evidence="1">
        <name>FMN</name>
        <dbReference type="ChEBI" id="CHEBI:58210"/>
    </cofactor>
</comment>
<dbReference type="Pfam" id="PF03060">
    <property type="entry name" value="NMO"/>
    <property type="match status" value="1"/>
</dbReference>
<evidence type="ECO:0000256" key="7">
    <source>
        <dbReference type="ARBA" id="ARBA00023002"/>
    </source>
</evidence>
<reference evidence="12 13" key="1">
    <citation type="submission" date="2015-03" db="EMBL/GenBank/DDBJ databases">
        <title>Draft Genome Sequence of Burkholderia andropogonis type strain ICMP2807, isolated from Sorghum bicolor.</title>
        <authorList>
            <person name="Lopes-Santos L."/>
            <person name="Castro D.B."/>
            <person name="Ottoboni L.M."/>
            <person name="Park D."/>
            <person name="Weirc B.S."/>
            <person name="Destefano S.A."/>
        </authorList>
    </citation>
    <scope>NUCLEOTIDE SEQUENCE [LARGE SCALE GENOMIC DNA]</scope>
    <source>
        <strain evidence="12 13">ICMP2807</strain>
    </source>
</reference>
<dbReference type="SUPFAM" id="SSF51412">
    <property type="entry name" value="Inosine monophosphate dehydrogenase (IMPDH)"/>
    <property type="match status" value="1"/>
</dbReference>
<evidence type="ECO:0000313" key="12">
    <source>
        <dbReference type="EMBL" id="KKB63490.1"/>
    </source>
</evidence>
<dbReference type="EMBL" id="LAQU01000009">
    <property type="protein sequence ID" value="KKB63490.1"/>
    <property type="molecule type" value="Genomic_DNA"/>
</dbReference>
<keyword evidence="12" id="KW-0223">Dioxygenase</keyword>
<evidence type="ECO:0000256" key="6">
    <source>
        <dbReference type="ARBA" id="ARBA00022741"/>
    </source>
</evidence>
<keyword evidence="3" id="KW-0216">Detoxification</keyword>
<comment type="similarity">
    <text evidence="2">Belongs to the nitronate monooxygenase family. NMO class I subfamily.</text>
</comment>
<dbReference type="OrthoDB" id="9778912at2"/>
<proteinExistence type="inferred from homology"/>
<dbReference type="Proteomes" id="UP000033618">
    <property type="component" value="Unassembled WGS sequence"/>
</dbReference>
<dbReference type="AlphaFoldDB" id="A0A0F5K0M5"/>
<protein>
    <recommendedName>
        <fullName evidence="11">Nitronate monooxygenase</fullName>
    </recommendedName>
    <alternativeName>
        <fullName evidence="9">Propionate 3-nitronate monooxygenase</fullName>
    </alternativeName>
</protein>
<keyword evidence="4" id="KW-0285">Flavoprotein</keyword>
<name>A0A0F5K0M5_9BURK</name>
<dbReference type="FunFam" id="3.20.20.70:FF:000154">
    <property type="entry name" value="Probable nitronate monooxygenase"/>
    <property type="match status" value="1"/>
</dbReference>
<dbReference type="Gene3D" id="3.20.20.70">
    <property type="entry name" value="Aldolase class I"/>
    <property type="match status" value="1"/>
</dbReference>
<evidence type="ECO:0000256" key="11">
    <source>
        <dbReference type="ARBA" id="ARBA00067136"/>
    </source>
</evidence>